<accession>E9SXD0</accession>
<proteinExistence type="predicted"/>
<evidence type="ECO:0000313" key="1">
    <source>
        <dbReference type="EMBL" id="EGD25567.1"/>
    </source>
</evidence>
<sequence>MEEFFWVFQDGWSAGAGLDGGVMVREPEVKASAGDMGIDLQVGCGL</sequence>
<gene>
    <name evidence="1" type="ORF">HMPREF0724_10781</name>
</gene>
<keyword evidence="2" id="KW-1185">Reference proteome</keyword>
<dbReference type="HOGENOM" id="CLU_3188326_0_0_11"/>
<dbReference type="AlphaFoldDB" id="E9SXD0"/>
<dbReference type="EMBL" id="ADNW02000005">
    <property type="protein sequence ID" value="EGD25567.1"/>
    <property type="molecule type" value="Genomic_DNA"/>
</dbReference>
<name>E9SXD0_RHOHA</name>
<protein>
    <submittedName>
        <fullName evidence="1">Uncharacterized protein</fullName>
    </submittedName>
</protein>
<comment type="caution">
    <text evidence="1">The sequence shown here is derived from an EMBL/GenBank/DDBJ whole genome shotgun (WGS) entry which is preliminary data.</text>
</comment>
<organism evidence="1 2">
    <name type="scientific">Prescottella equi ATCC 33707</name>
    <dbReference type="NCBI Taxonomy" id="525370"/>
    <lineage>
        <taxon>Bacteria</taxon>
        <taxon>Bacillati</taxon>
        <taxon>Actinomycetota</taxon>
        <taxon>Actinomycetes</taxon>
        <taxon>Mycobacteriales</taxon>
        <taxon>Nocardiaceae</taxon>
        <taxon>Prescottella</taxon>
    </lineage>
</organism>
<evidence type="ECO:0000313" key="2">
    <source>
        <dbReference type="Proteomes" id="UP000004245"/>
    </source>
</evidence>
<dbReference type="Proteomes" id="UP000004245">
    <property type="component" value="Unassembled WGS sequence"/>
</dbReference>
<reference evidence="1" key="1">
    <citation type="submission" date="2011-01" db="EMBL/GenBank/DDBJ databases">
        <authorList>
            <person name="Muzny D."/>
            <person name="Qin X."/>
            <person name="Buhay C."/>
            <person name="Dugan-Rocha S."/>
            <person name="Ding Y."/>
            <person name="Chen G."/>
            <person name="Hawes A."/>
            <person name="Holder M."/>
            <person name="Jhangiani S."/>
            <person name="Johnson A."/>
            <person name="Khan Z."/>
            <person name="Li Z."/>
            <person name="Liu W."/>
            <person name="Liu X."/>
            <person name="Perez L."/>
            <person name="Shen H."/>
            <person name="Wang Q."/>
            <person name="Watt J."/>
            <person name="Xi L."/>
            <person name="Xin Y."/>
            <person name="Zhou J."/>
            <person name="Deng J."/>
            <person name="Jiang H."/>
            <person name="Liu Y."/>
            <person name="Qu J."/>
            <person name="Song X.-Z."/>
            <person name="Zhang L."/>
            <person name="Villasana D."/>
            <person name="Johnson A."/>
            <person name="Liu J."/>
            <person name="Liyanage D."/>
            <person name="Lorensuhewa L."/>
            <person name="Robinson T."/>
            <person name="Song A."/>
            <person name="Song B.-B."/>
            <person name="Dinh H."/>
            <person name="Thornton R."/>
            <person name="Coyle M."/>
            <person name="Francisco L."/>
            <person name="Jackson L."/>
            <person name="Javaid M."/>
            <person name="Korchina V."/>
            <person name="Kovar C."/>
            <person name="Mata R."/>
            <person name="Mathew T."/>
            <person name="Ngo R."/>
            <person name="Nguyen L."/>
            <person name="Nguyen N."/>
            <person name="Okwuonu G."/>
            <person name="Ongeri F."/>
            <person name="Pham C."/>
            <person name="Simmons D."/>
            <person name="Wilczek-Boney K."/>
            <person name="Hale W."/>
            <person name="Jakkamsetti A."/>
            <person name="Pham P."/>
            <person name="Ruth R."/>
            <person name="San Lucas F."/>
            <person name="Warren J."/>
            <person name="Zhang J."/>
            <person name="Zhao Z."/>
            <person name="Zhou C."/>
            <person name="Zhu D."/>
            <person name="Lee S."/>
            <person name="Bess C."/>
            <person name="Blankenburg K."/>
            <person name="Forbes L."/>
            <person name="Fu Q."/>
            <person name="Gubbala S."/>
            <person name="Hirani K."/>
            <person name="Jayaseelan J.C."/>
            <person name="Lara F."/>
            <person name="Munidasa M."/>
            <person name="Palculict T."/>
            <person name="Patil S."/>
            <person name="Pu L.-L."/>
            <person name="Saada N."/>
            <person name="Tang L."/>
            <person name="Weissenberger G."/>
            <person name="Zhu Y."/>
            <person name="Hemphill L."/>
            <person name="Shang Y."/>
            <person name="Youmans B."/>
            <person name="Ayvaz T."/>
            <person name="Ross M."/>
            <person name="Santibanez J."/>
            <person name="Aqrawi P."/>
            <person name="Gross S."/>
            <person name="Joshi V."/>
            <person name="Fowler G."/>
            <person name="Nazareth L."/>
            <person name="Reid J."/>
            <person name="Worley K."/>
            <person name="Petrosino J."/>
            <person name="Highlander S."/>
            <person name="Gibbs R."/>
        </authorList>
    </citation>
    <scope>NUCLEOTIDE SEQUENCE [LARGE SCALE GENOMIC DNA]</scope>
    <source>
        <strain evidence="1">ATCC 33707</strain>
    </source>
</reference>